<feature type="repeat" description="TPR" evidence="3">
    <location>
        <begin position="40"/>
        <end position="73"/>
    </location>
</feature>
<comment type="caution">
    <text evidence="4">The sequence shown here is derived from an EMBL/GenBank/DDBJ whole genome shotgun (WGS) entry which is preliminary data.</text>
</comment>
<organism evidence="4 5">
    <name type="scientific">Anabaenopsis arnoldii</name>
    <dbReference type="NCBI Taxonomy" id="2152938"/>
    <lineage>
        <taxon>Bacteria</taxon>
        <taxon>Bacillati</taxon>
        <taxon>Cyanobacteriota</taxon>
        <taxon>Cyanophyceae</taxon>
        <taxon>Nostocales</taxon>
        <taxon>Nodulariaceae</taxon>
        <taxon>Anabaenopsis</taxon>
    </lineage>
</organism>
<evidence type="ECO:0000256" key="1">
    <source>
        <dbReference type="ARBA" id="ARBA00022737"/>
    </source>
</evidence>
<reference evidence="4 5" key="1">
    <citation type="submission" date="2023-01" db="EMBL/GenBank/DDBJ databases">
        <title>Genomes from the Australian National Cyanobacteria Reference Collection.</title>
        <authorList>
            <person name="Willis A."/>
            <person name="Lee E.M.F."/>
        </authorList>
    </citation>
    <scope>NUCLEOTIDE SEQUENCE [LARGE SCALE GENOMIC DNA]</scope>
    <source>
        <strain evidence="4 5">CS-1033</strain>
    </source>
</reference>
<dbReference type="InterPro" id="IPR050498">
    <property type="entry name" value="Ycf3"/>
</dbReference>
<protein>
    <submittedName>
        <fullName evidence="4">Tetratricopeptide repeat protein</fullName>
    </submittedName>
</protein>
<accession>A0ABT5AX21</accession>
<dbReference type="PANTHER" id="PTHR44858">
    <property type="entry name" value="TETRATRICOPEPTIDE REPEAT PROTEIN 6"/>
    <property type="match status" value="1"/>
</dbReference>
<dbReference type="PROSITE" id="PS50005">
    <property type="entry name" value="TPR"/>
    <property type="match status" value="1"/>
</dbReference>
<dbReference type="InterPro" id="IPR011990">
    <property type="entry name" value="TPR-like_helical_dom_sf"/>
</dbReference>
<dbReference type="SMART" id="SM00028">
    <property type="entry name" value="TPR"/>
    <property type="match status" value="2"/>
</dbReference>
<dbReference type="EMBL" id="JAQMUH010000187">
    <property type="protein sequence ID" value="MDB9541258.1"/>
    <property type="molecule type" value="Genomic_DNA"/>
</dbReference>
<sequence>MEKIPTPLGLTPEPGGKYQRIITWKSDSLPPTVQISHSDTVTYIARSNVYRKQQKWDLALADYNKAIAIDPNDAYAYLYRGAVYVYLRDINKARENLQRAGQLYLTQDDPDGYQRTITLLNSL</sequence>
<gene>
    <name evidence="4" type="ORF">PN457_16585</name>
</gene>
<dbReference type="Proteomes" id="UP001212499">
    <property type="component" value="Unassembled WGS sequence"/>
</dbReference>
<proteinExistence type="predicted"/>
<dbReference type="RefSeq" id="WP_271734647.1">
    <property type="nucleotide sequence ID" value="NZ_JANQDP010000195.1"/>
</dbReference>
<evidence type="ECO:0000256" key="3">
    <source>
        <dbReference type="PROSITE-ProRule" id="PRU00339"/>
    </source>
</evidence>
<dbReference type="PANTHER" id="PTHR44858:SF1">
    <property type="entry name" value="UDP-N-ACETYLGLUCOSAMINE--PEPTIDE N-ACETYLGLUCOSAMINYLTRANSFERASE SPINDLY-RELATED"/>
    <property type="match status" value="1"/>
</dbReference>
<keyword evidence="5" id="KW-1185">Reference proteome</keyword>
<evidence type="ECO:0000313" key="4">
    <source>
        <dbReference type="EMBL" id="MDB9541258.1"/>
    </source>
</evidence>
<name>A0ABT5AX21_9CYAN</name>
<dbReference type="InterPro" id="IPR019734">
    <property type="entry name" value="TPR_rpt"/>
</dbReference>
<dbReference type="Pfam" id="PF13414">
    <property type="entry name" value="TPR_11"/>
    <property type="match status" value="1"/>
</dbReference>
<keyword evidence="1" id="KW-0677">Repeat</keyword>
<dbReference type="Gene3D" id="1.25.40.10">
    <property type="entry name" value="Tetratricopeptide repeat domain"/>
    <property type="match status" value="1"/>
</dbReference>
<dbReference type="SUPFAM" id="SSF48452">
    <property type="entry name" value="TPR-like"/>
    <property type="match status" value="1"/>
</dbReference>
<evidence type="ECO:0000313" key="5">
    <source>
        <dbReference type="Proteomes" id="UP001212499"/>
    </source>
</evidence>
<evidence type="ECO:0000256" key="2">
    <source>
        <dbReference type="ARBA" id="ARBA00022803"/>
    </source>
</evidence>
<keyword evidence="2 3" id="KW-0802">TPR repeat</keyword>